<dbReference type="Pfam" id="PF00431">
    <property type="entry name" value="CUB"/>
    <property type="match status" value="1"/>
</dbReference>
<dbReference type="SUPFAM" id="SSF49854">
    <property type="entry name" value="Spermadhesin, CUB domain"/>
    <property type="match status" value="1"/>
</dbReference>
<accession>A0ABD0NY45</accession>
<evidence type="ECO:0000313" key="4">
    <source>
        <dbReference type="Proteomes" id="UP001529510"/>
    </source>
</evidence>
<comment type="caution">
    <text evidence="3">The sequence shown here is derived from an EMBL/GenBank/DDBJ whole genome shotgun (WGS) entry which is preliminary data.</text>
</comment>
<dbReference type="InterPro" id="IPR000859">
    <property type="entry name" value="CUB_dom"/>
</dbReference>
<evidence type="ECO:0000313" key="3">
    <source>
        <dbReference type="EMBL" id="KAL0166165.1"/>
    </source>
</evidence>
<evidence type="ECO:0000259" key="2">
    <source>
        <dbReference type="Pfam" id="PF00431"/>
    </source>
</evidence>
<protein>
    <recommendedName>
        <fullName evidence="2">CUB domain-containing protein</fullName>
    </recommendedName>
</protein>
<dbReference type="InterPro" id="IPR035914">
    <property type="entry name" value="Sperma_CUB_dom_sf"/>
</dbReference>
<keyword evidence="4" id="KW-1185">Reference proteome</keyword>
<keyword evidence="1" id="KW-1015">Disulfide bond</keyword>
<dbReference type="AlphaFoldDB" id="A0ABD0NY45"/>
<feature type="non-terminal residue" evidence="3">
    <location>
        <position position="62"/>
    </location>
</feature>
<feature type="non-terminal residue" evidence="3">
    <location>
        <position position="1"/>
    </location>
</feature>
<feature type="domain" description="CUB" evidence="2">
    <location>
        <begin position="7"/>
        <end position="60"/>
    </location>
</feature>
<gene>
    <name evidence="3" type="ORF">M9458_038009</name>
</gene>
<proteinExistence type="predicted"/>
<evidence type="ECO:0000256" key="1">
    <source>
        <dbReference type="ARBA" id="ARBA00023157"/>
    </source>
</evidence>
<sequence>TCPMNEVLTASTGIILSQSPGSSLPHFESCSWVVKVDSGYNITFTIEHFQTSRQFDELEIFD</sequence>
<organism evidence="3 4">
    <name type="scientific">Cirrhinus mrigala</name>
    <name type="common">Mrigala</name>
    <dbReference type="NCBI Taxonomy" id="683832"/>
    <lineage>
        <taxon>Eukaryota</taxon>
        <taxon>Metazoa</taxon>
        <taxon>Chordata</taxon>
        <taxon>Craniata</taxon>
        <taxon>Vertebrata</taxon>
        <taxon>Euteleostomi</taxon>
        <taxon>Actinopterygii</taxon>
        <taxon>Neopterygii</taxon>
        <taxon>Teleostei</taxon>
        <taxon>Ostariophysi</taxon>
        <taxon>Cypriniformes</taxon>
        <taxon>Cyprinidae</taxon>
        <taxon>Labeoninae</taxon>
        <taxon>Labeonini</taxon>
        <taxon>Cirrhinus</taxon>
    </lineage>
</organism>
<dbReference type="Gene3D" id="2.60.120.290">
    <property type="entry name" value="Spermadhesin, CUB domain"/>
    <property type="match status" value="1"/>
</dbReference>
<dbReference type="EMBL" id="JAMKFB020000019">
    <property type="protein sequence ID" value="KAL0166165.1"/>
    <property type="molecule type" value="Genomic_DNA"/>
</dbReference>
<name>A0ABD0NY45_CIRMR</name>
<reference evidence="3 4" key="1">
    <citation type="submission" date="2024-05" db="EMBL/GenBank/DDBJ databases">
        <title>Genome sequencing and assembly of Indian major carp, Cirrhinus mrigala (Hamilton, 1822).</title>
        <authorList>
            <person name="Mohindra V."/>
            <person name="Chowdhury L.M."/>
            <person name="Lal K."/>
            <person name="Jena J.K."/>
        </authorList>
    </citation>
    <scope>NUCLEOTIDE SEQUENCE [LARGE SCALE GENOMIC DNA]</scope>
    <source>
        <strain evidence="3">CM1030</strain>
        <tissue evidence="3">Blood</tissue>
    </source>
</reference>
<dbReference type="Proteomes" id="UP001529510">
    <property type="component" value="Unassembled WGS sequence"/>
</dbReference>